<evidence type="ECO:0000313" key="4">
    <source>
        <dbReference type="Proteomes" id="UP000189735"/>
    </source>
</evidence>
<reference evidence="4" key="1">
    <citation type="submission" date="2017-02" db="EMBL/GenBank/DDBJ databases">
        <authorList>
            <person name="Varghese N."/>
            <person name="Submissions S."/>
        </authorList>
    </citation>
    <scope>NUCLEOTIDE SEQUENCE [LARGE SCALE GENOMIC DNA]</scope>
    <source>
        <strain evidence="4">VKM Ac-2052</strain>
    </source>
</reference>
<dbReference type="InterPro" id="IPR050856">
    <property type="entry name" value="Biotin_carboxylase_complex"/>
</dbReference>
<keyword evidence="1" id="KW-0092">Biotin</keyword>
<feature type="domain" description="Lipoyl-binding" evidence="2">
    <location>
        <begin position="1"/>
        <end position="71"/>
    </location>
</feature>
<dbReference type="NCBIfam" id="NF004547">
    <property type="entry name" value="PRK05889.1"/>
    <property type="match status" value="1"/>
</dbReference>
<dbReference type="PANTHER" id="PTHR18866:SF128">
    <property type="entry name" value="UREA AMIDOLYASE"/>
    <property type="match status" value="1"/>
</dbReference>
<evidence type="ECO:0000313" key="3">
    <source>
        <dbReference type="EMBL" id="SKA79426.1"/>
    </source>
</evidence>
<protein>
    <submittedName>
        <fullName evidence="3">Biotin-requiring enzyme</fullName>
    </submittedName>
</protein>
<gene>
    <name evidence="3" type="ORF">SAMN06295879_0055</name>
</gene>
<dbReference type="Pfam" id="PF00364">
    <property type="entry name" value="Biotin_lipoyl"/>
    <property type="match status" value="1"/>
</dbReference>
<accession>A0A1T4WQ24</accession>
<name>A0A1T4WQ24_9MICO</name>
<dbReference type="RefSeq" id="WP_078712933.1">
    <property type="nucleotide sequence ID" value="NZ_FUYG01000001.1"/>
</dbReference>
<dbReference type="PANTHER" id="PTHR18866">
    <property type="entry name" value="CARBOXYLASE:PYRUVATE/ACETYL-COA/PROPIONYL-COA CARBOXYLASE"/>
    <property type="match status" value="1"/>
</dbReference>
<dbReference type="InterPro" id="IPR000089">
    <property type="entry name" value="Biotin_lipoyl"/>
</dbReference>
<dbReference type="Gene3D" id="2.40.50.100">
    <property type="match status" value="1"/>
</dbReference>
<dbReference type="InterPro" id="IPR011053">
    <property type="entry name" value="Single_hybrid_motif"/>
</dbReference>
<dbReference type="Proteomes" id="UP000189735">
    <property type="component" value="Unassembled WGS sequence"/>
</dbReference>
<dbReference type="AlphaFoldDB" id="A0A1T4WQ24"/>
<dbReference type="SUPFAM" id="SSF51230">
    <property type="entry name" value="Single hybrid motif"/>
    <property type="match status" value="1"/>
</dbReference>
<dbReference type="CDD" id="cd06850">
    <property type="entry name" value="biotinyl_domain"/>
    <property type="match status" value="1"/>
</dbReference>
<sequence>MTTEIRADLSANVWKIVVTEGQVVAEDDALMILESMKMEIPVYAPSTGTVVTLAVKEGELVEENALLVVLDA</sequence>
<dbReference type="EMBL" id="FUYG01000001">
    <property type="protein sequence ID" value="SKA79426.1"/>
    <property type="molecule type" value="Genomic_DNA"/>
</dbReference>
<organism evidence="3 4">
    <name type="scientific">Agreia bicolorata</name>
    <dbReference type="NCBI Taxonomy" id="110935"/>
    <lineage>
        <taxon>Bacteria</taxon>
        <taxon>Bacillati</taxon>
        <taxon>Actinomycetota</taxon>
        <taxon>Actinomycetes</taxon>
        <taxon>Micrococcales</taxon>
        <taxon>Microbacteriaceae</taxon>
        <taxon>Agreia</taxon>
    </lineage>
</organism>
<evidence type="ECO:0000259" key="2">
    <source>
        <dbReference type="PROSITE" id="PS50968"/>
    </source>
</evidence>
<evidence type="ECO:0000256" key="1">
    <source>
        <dbReference type="ARBA" id="ARBA00023267"/>
    </source>
</evidence>
<proteinExistence type="predicted"/>
<dbReference type="PROSITE" id="PS50968">
    <property type="entry name" value="BIOTINYL_LIPOYL"/>
    <property type="match status" value="1"/>
</dbReference>